<dbReference type="Proteomes" id="UP000092993">
    <property type="component" value="Unassembled WGS sequence"/>
</dbReference>
<keyword evidence="2" id="KW-1185">Reference proteome</keyword>
<reference evidence="1 2" key="1">
    <citation type="submission" date="2016-03" db="EMBL/GenBank/DDBJ databases">
        <title>Whole genome sequencing of Grifola frondosa 9006-11.</title>
        <authorList>
            <person name="Min B."/>
            <person name="Park H."/>
            <person name="Kim J.-G."/>
            <person name="Cho H."/>
            <person name="Oh Y.-L."/>
            <person name="Kong W.-S."/>
            <person name="Choi I.-G."/>
        </authorList>
    </citation>
    <scope>NUCLEOTIDE SEQUENCE [LARGE SCALE GENOMIC DNA]</scope>
    <source>
        <strain evidence="1 2">9006-11</strain>
    </source>
</reference>
<sequence>MAVKSGGDWTLRDLHAFNISVLDQPFATFFDTPHLPALPANLRTFAETPDRAAAAEAADIDTYKLLHYLDLAACPEVGQDTTADSFTEKLLHAIGYAPGYRMILSDQFLPFLVCGVRCTAQADVCVCDENDILLIVQESRGLDDSADPESRLIAAAIAAYQRNNHSRVTELHLPALDDITFPGITFVNTFPTFYKIRVTVALNKAVMEGTYPPTATIVDRYIPRIPRPHSEGMRPVDNRGLILRHFEAFKRFVASSD</sequence>
<dbReference type="AlphaFoldDB" id="A0A1C7MLN2"/>
<protein>
    <submittedName>
        <fullName evidence="1">Uncharacterized protein</fullName>
    </submittedName>
</protein>
<gene>
    <name evidence="1" type="ORF">A0H81_02791</name>
</gene>
<evidence type="ECO:0000313" key="2">
    <source>
        <dbReference type="Proteomes" id="UP000092993"/>
    </source>
</evidence>
<evidence type="ECO:0000313" key="1">
    <source>
        <dbReference type="EMBL" id="OBZ77336.1"/>
    </source>
</evidence>
<dbReference type="EMBL" id="LUGG01000002">
    <property type="protein sequence ID" value="OBZ77336.1"/>
    <property type="molecule type" value="Genomic_DNA"/>
</dbReference>
<dbReference type="OrthoDB" id="3253976at2759"/>
<name>A0A1C7MLN2_GRIFR</name>
<organism evidence="1 2">
    <name type="scientific">Grifola frondosa</name>
    <name type="common">Maitake</name>
    <name type="synonym">Polyporus frondosus</name>
    <dbReference type="NCBI Taxonomy" id="5627"/>
    <lineage>
        <taxon>Eukaryota</taxon>
        <taxon>Fungi</taxon>
        <taxon>Dikarya</taxon>
        <taxon>Basidiomycota</taxon>
        <taxon>Agaricomycotina</taxon>
        <taxon>Agaricomycetes</taxon>
        <taxon>Polyporales</taxon>
        <taxon>Grifolaceae</taxon>
        <taxon>Grifola</taxon>
    </lineage>
</organism>
<accession>A0A1C7MLN2</accession>
<comment type="caution">
    <text evidence="1">The sequence shown here is derived from an EMBL/GenBank/DDBJ whole genome shotgun (WGS) entry which is preliminary data.</text>
</comment>
<proteinExistence type="predicted"/>